<feature type="transmembrane region" description="Helical" evidence="1">
    <location>
        <begin position="83"/>
        <end position="102"/>
    </location>
</feature>
<feature type="transmembrane region" description="Helical" evidence="1">
    <location>
        <begin position="6"/>
        <end position="29"/>
    </location>
</feature>
<comment type="caution">
    <text evidence="2">The sequence shown here is derived from an EMBL/GenBank/DDBJ whole genome shotgun (WGS) entry which is preliminary data.</text>
</comment>
<sequence>MMWQPLYTALTAYEGMYIGYLAPVVYFTVLTVRTIGSRRARHHRLTLRDITVAIGLILIILDFLNYLYLLLTNTGELLPPAYLFPKYVLGLLVWLWVVWYSYQGYFARRAAGDQFRKRRNSLLWLVIATAVLAGVGIAIS</sequence>
<organism evidence="2 3">
    <name type="scientific">candidate division KSB3 bacterium</name>
    <dbReference type="NCBI Taxonomy" id="2044937"/>
    <lineage>
        <taxon>Bacteria</taxon>
        <taxon>candidate division KSB3</taxon>
    </lineage>
</organism>
<gene>
    <name evidence="2" type="ORF">GF339_10600</name>
</gene>
<reference evidence="2" key="1">
    <citation type="submission" date="2019-11" db="EMBL/GenBank/DDBJ databases">
        <title>Microbial mats filling the niche in hypersaline microbial mats.</title>
        <authorList>
            <person name="Wong H.L."/>
            <person name="Macleod F.I."/>
            <person name="White R.A. III"/>
            <person name="Burns B.P."/>
        </authorList>
    </citation>
    <scope>NUCLEOTIDE SEQUENCE</scope>
    <source>
        <strain evidence="2">Rbin_158</strain>
    </source>
</reference>
<evidence type="ECO:0000313" key="2">
    <source>
        <dbReference type="EMBL" id="MBD3325025.1"/>
    </source>
</evidence>
<evidence type="ECO:0000256" key="1">
    <source>
        <dbReference type="SAM" id="Phobius"/>
    </source>
</evidence>
<feature type="transmembrane region" description="Helical" evidence="1">
    <location>
        <begin position="122"/>
        <end position="139"/>
    </location>
</feature>
<dbReference type="Proteomes" id="UP000649604">
    <property type="component" value="Unassembled WGS sequence"/>
</dbReference>
<evidence type="ECO:0000313" key="3">
    <source>
        <dbReference type="Proteomes" id="UP000649604"/>
    </source>
</evidence>
<accession>A0A9D5JVT4</accession>
<name>A0A9D5JVT4_9BACT</name>
<keyword evidence="1" id="KW-0472">Membrane</keyword>
<protein>
    <submittedName>
        <fullName evidence="2">Uncharacterized protein</fullName>
    </submittedName>
</protein>
<dbReference type="AlphaFoldDB" id="A0A9D5JVT4"/>
<proteinExistence type="predicted"/>
<keyword evidence="1" id="KW-1133">Transmembrane helix</keyword>
<dbReference type="EMBL" id="WJJP01000339">
    <property type="protein sequence ID" value="MBD3325025.1"/>
    <property type="molecule type" value="Genomic_DNA"/>
</dbReference>
<keyword evidence="1" id="KW-0812">Transmembrane</keyword>
<feature type="transmembrane region" description="Helical" evidence="1">
    <location>
        <begin position="50"/>
        <end position="71"/>
    </location>
</feature>